<dbReference type="InterPro" id="IPR029063">
    <property type="entry name" value="SAM-dependent_MTases_sf"/>
</dbReference>
<sequence length="217" mass="24384">MDEQKDFEFVSRGGLKLWEAIGAFKLNAEGKVCCDLGCSVGGFVEAWLRAGAKKVYAVDTAYGQLAWKLRQDERVIVLERKNALHVEVGEPCDFVSVDLGWTKQDRAVPAALRWLKNDDQEARVVSLIKPHYEMTFEERGLDDSTENTKYRGKKGKKKAKAKRLTDDEAAQVNDRVLKEIMPGLEVKVEACIESPIRGAKGGNVEYLAELKRLHRSS</sequence>
<dbReference type="AlphaFoldDB" id="A0A517YYT7"/>
<protein>
    <submittedName>
        <fullName evidence="4">Hemolysin A</fullName>
    </submittedName>
</protein>
<dbReference type="Proteomes" id="UP000317369">
    <property type="component" value="Chromosome"/>
</dbReference>
<reference evidence="4 5" key="1">
    <citation type="submission" date="2019-02" db="EMBL/GenBank/DDBJ databases">
        <title>Deep-cultivation of Planctomycetes and their phenomic and genomic characterization uncovers novel biology.</title>
        <authorList>
            <person name="Wiegand S."/>
            <person name="Jogler M."/>
            <person name="Boedeker C."/>
            <person name="Pinto D."/>
            <person name="Vollmers J."/>
            <person name="Rivas-Marin E."/>
            <person name="Kohn T."/>
            <person name="Peeters S.H."/>
            <person name="Heuer A."/>
            <person name="Rast P."/>
            <person name="Oberbeckmann S."/>
            <person name="Bunk B."/>
            <person name="Jeske O."/>
            <person name="Meyerdierks A."/>
            <person name="Storesund J.E."/>
            <person name="Kallscheuer N."/>
            <person name="Luecker S."/>
            <person name="Lage O.M."/>
            <person name="Pohl T."/>
            <person name="Merkel B.J."/>
            <person name="Hornburger P."/>
            <person name="Mueller R.-W."/>
            <person name="Bruemmer F."/>
            <person name="Labrenz M."/>
            <person name="Spormann A.M."/>
            <person name="Op den Camp H."/>
            <person name="Overmann J."/>
            <person name="Amann R."/>
            <person name="Jetten M.S.M."/>
            <person name="Mascher T."/>
            <person name="Medema M.H."/>
            <person name="Devos D.P."/>
            <person name="Kaster A.-K."/>
            <person name="Ovreas L."/>
            <person name="Rohde M."/>
            <person name="Galperin M.Y."/>
            <person name="Jogler C."/>
        </authorList>
    </citation>
    <scope>NUCLEOTIDE SEQUENCE [LARGE SCALE GENOMIC DNA]</scope>
    <source>
        <strain evidence="4 5">KS4</strain>
    </source>
</reference>
<evidence type="ECO:0000259" key="3">
    <source>
        <dbReference type="Pfam" id="PF01728"/>
    </source>
</evidence>
<feature type="compositionally biased region" description="Basic residues" evidence="2">
    <location>
        <begin position="150"/>
        <end position="162"/>
    </location>
</feature>
<dbReference type="SUPFAM" id="SSF53335">
    <property type="entry name" value="S-adenosyl-L-methionine-dependent methyltransferases"/>
    <property type="match status" value="1"/>
</dbReference>
<dbReference type="Pfam" id="PF01728">
    <property type="entry name" value="FtsJ"/>
    <property type="match status" value="1"/>
</dbReference>
<proteinExistence type="predicted"/>
<dbReference type="GO" id="GO:0032259">
    <property type="term" value="P:methylation"/>
    <property type="evidence" value="ECO:0007669"/>
    <property type="project" value="InterPro"/>
</dbReference>
<accession>A0A517YYT7</accession>
<dbReference type="PANTHER" id="PTHR32319">
    <property type="entry name" value="BACTERIAL HEMOLYSIN-LIKE PROTEIN"/>
    <property type="match status" value="1"/>
</dbReference>
<dbReference type="KEGG" id="pcor:KS4_34500"/>
<dbReference type="Gene3D" id="3.40.50.150">
    <property type="entry name" value="Vaccinia Virus protein VP39"/>
    <property type="match status" value="1"/>
</dbReference>
<gene>
    <name evidence="4" type="primary">tlyA</name>
    <name evidence="4" type="ORF">KS4_34500</name>
</gene>
<dbReference type="OrthoDB" id="9784736at2"/>
<feature type="domain" description="Ribosomal RNA methyltransferase FtsJ" evidence="3">
    <location>
        <begin position="9"/>
        <end position="140"/>
    </location>
</feature>
<dbReference type="RefSeq" id="WP_145080601.1">
    <property type="nucleotide sequence ID" value="NZ_CP036425.1"/>
</dbReference>
<dbReference type="GO" id="GO:0003723">
    <property type="term" value="F:RNA binding"/>
    <property type="evidence" value="ECO:0007669"/>
    <property type="project" value="UniProtKB-KW"/>
</dbReference>
<dbReference type="EMBL" id="CP036425">
    <property type="protein sequence ID" value="QDU35369.1"/>
    <property type="molecule type" value="Genomic_DNA"/>
</dbReference>
<organism evidence="4 5">
    <name type="scientific">Poriferisphaera corsica</name>
    <dbReference type="NCBI Taxonomy" id="2528020"/>
    <lineage>
        <taxon>Bacteria</taxon>
        <taxon>Pseudomonadati</taxon>
        <taxon>Planctomycetota</taxon>
        <taxon>Phycisphaerae</taxon>
        <taxon>Phycisphaerales</taxon>
        <taxon>Phycisphaeraceae</taxon>
        <taxon>Poriferisphaera</taxon>
    </lineage>
</organism>
<feature type="region of interest" description="Disordered" evidence="2">
    <location>
        <begin position="143"/>
        <end position="162"/>
    </location>
</feature>
<evidence type="ECO:0000313" key="4">
    <source>
        <dbReference type="EMBL" id="QDU35369.1"/>
    </source>
</evidence>
<evidence type="ECO:0000256" key="1">
    <source>
        <dbReference type="ARBA" id="ARBA00022884"/>
    </source>
</evidence>
<keyword evidence="1" id="KW-0694">RNA-binding</keyword>
<dbReference type="InterPro" id="IPR047048">
    <property type="entry name" value="TlyA"/>
</dbReference>
<dbReference type="PANTHER" id="PTHR32319:SF0">
    <property type="entry name" value="BACTERIAL HEMOLYSIN-LIKE PROTEIN"/>
    <property type="match status" value="1"/>
</dbReference>
<dbReference type="GO" id="GO:0008168">
    <property type="term" value="F:methyltransferase activity"/>
    <property type="evidence" value="ECO:0007669"/>
    <property type="project" value="InterPro"/>
</dbReference>
<dbReference type="InterPro" id="IPR002877">
    <property type="entry name" value="RNA_MeTrfase_FtsJ_dom"/>
</dbReference>
<evidence type="ECO:0000313" key="5">
    <source>
        <dbReference type="Proteomes" id="UP000317369"/>
    </source>
</evidence>
<name>A0A517YYT7_9BACT</name>
<keyword evidence="5" id="KW-1185">Reference proteome</keyword>
<evidence type="ECO:0000256" key="2">
    <source>
        <dbReference type="SAM" id="MobiDB-lite"/>
    </source>
</evidence>
<dbReference type="CDD" id="cd02440">
    <property type="entry name" value="AdoMet_MTases"/>
    <property type="match status" value="1"/>
</dbReference>